<feature type="domain" description="GRAM" evidence="2">
    <location>
        <begin position="171"/>
        <end position="249"/>
    </location>
</feature>
<organism evidence="3 4">
    <name type="scientific">Carya illinoinensis</name>
    <name type="common">Pecan</name>
    <dbReference type="NCBI Taxonomy" id="32201"/>
    <lineage>
        <taxon>Eukaryota</taxon>
        <taxon>Viridiplantae</taxon>
        <taxon>Streptophyta</taxon>
        <taxon>Embryophyta</taxon>
        <taxon>Tracheophyta</taxon>
        <taxon>Spermatophyta</taxon>
        <taxon>Magnoliopsida</taxon>
        <taxon>eudicotyledons</taxon>
        <taxon>Gunneridae</taxon>
        <taxon>Pentapetalae</taxon>
        <taxon>rosids</taxon>
        <taxon>fabids</taxon>
        <taxon>Fagales</taxon>
        <taxon>Juglandaceae</taxon>
        <taxon>Carya</taxon>
    </lineage>
</organism>
<comment type="caution">
    <text evidence="3">The sequence shown here is derived from an EMBL/GenBank/DDBJ whole genome shotgun (WGS) entry which is preliminary data.</text>
</comment>
<dbReference type="Proteomes" id="UP000811609">
    <property type="component" value="Chromosome 5"/>
</dbReference>
<proteinExistence type="predicted"/>
<evidence type="ECO:0000256" key="1">
    <source>
        <dbReference type="SAM" id="MobiDB-lite"/>
    </source>
</evidence>
<feature type="region of interest" description="Disordered" evidence="1">
    <location>
        <begin position="1"/>
        <end position="78"/>
    </location>
</feature>
<reference evidence="3" key="1">
    <citation type="submission" date="2020-12" db="EMBL/GenBank/DDBJ databases">
        <title>WGS assembly of Carya illinoinensis cv. Pawnee.</title>
        <authorList>
            <person name="Platts A."/>
            <person name="Shu S."/>
            <person name="Wright S."/>
            <person name="Barry K."/>
            <person name="Edger P."/>
            <person name="Pires J.C."/>
            <person name="Schmutz J."/>
        </authorList>
    </citation>
    <scope>NUCLEOTIDE SEQUENCE</scope>
    <source>
        <tissue evidence="3">Leaf</tissue>
    </source>
</reference>
<feature type="compositionally biased region" description="Low complexity" evidence="1">
    <location>
        <begin position="49"/>
        <end position="60"/>
    </location>
</feature>
<dbReference type="InterPro" id="IPR037848">
    <property type="entry name" value="GEM-like"/>
</dbReference>
<name>A0A8T1QH98_CARIL</name>
<feature type="compositionally biased region" description="Polar residues" evidence="1">
    <location>
        <begin position="31"/>
        <end position="40"/>
    </location>
</feature>
<gene>
    <name evidence="3" type="ORF">CIPAW_05G103800</name>
</gene>
<accession>A0A8T1QH98</accession>
<evidence type="ECO:0000313" key="4">
    <source>
        <dbReference type="Proteomes" id="UP000811609"/>
    </source>
</evidence>
<dbReference type="AlphaFoldDB" id="A0A8T1QH98"/>
<dbReference type="Pfam" id="PF02893">
    <property type="entry name" value="GRAM"/>
    <property type="match status" value="1"/>
</dbReference>
<keyword evidence="4" id="KW-1185">Reference proteome</keyword>
<dbReference type="SMART" id="SM00568">
    <property type="entry name" value="GRAM"/>
    <property type="match status" value="1"/>
</dbReference>
<dbReference type="InterPro" id="IPR004182">
    <property type="entry name" value="GRAM"/>
</dbReference>
<protein>
    <recommendedName>
        <fullName evidence="2">GRAM domain-containing protein</fullName>
    </recommendedName>
</protein>
<evidence type="ECO:0000313" key="3">
    <source>
        <dbReference type="EMBL" id="KAG6653837.1"/>
    </source>
</evidence>
<evidence type="ECO:0000259" key="2">
    <source>
        <dbReference type="SMART" id="SM00568"/>
    </source>
</evidence>
<sequence length="300" mass="33249">MRGTSRTTEKAERNQSSSTLFPQTEEPVLSHPTSSSTITDEPQHHQPIPSTTTSSSSYPPSDEDTKKWGTHIMGTPAAPTVHADNQKAALWTAADHQQIYHQPYVVYSPVEKQSHNPLEPVINMFNNWTRKAETAACNIWHHLKTGHSVSEAAWGKATLTAKAITEGGFESLFKQTFETLPNEQLKKTFACYLSTSTGPVAGTLYLSTVRVAFCSDRPLTFIAPSGQEAWSYYKVTIPLENISTVNPVIMTENPPEKYIQIVTVDGHEFWFMGFVNFEKALNHLLDSVSVVRAARAVLVG</sequence>
<dbReference type="EMBL" id="CM031813">
    <property type="protein sequence ID" value="KAG6653837.1"/>
    <property type="molecule type" value="Genomic_DNA"/>
</dbReference>
<dbReference type="PANTHER" id="PTHR31969">
    <property type="entry name" value="GEM-LIKE PROTEIN 2"/>
    <property type="match status" value="1"/>
</dbReference>
<dbReference type="CDD" id="cd13222">
    <property type="entry name" value="PH-GRAM_GEM"/>
    <property type="match status" value="1"/>
</dbReference>